<comment type="catalytic activity">
    <reaction evidence="33">
        <text>an n-alkanal + NADP(+) = an alk-2-enal + NADPH + H(+)</text>
        <dbReference type="Rhea" id="RHEA:13737"/>
        <dbReference type="ChEBI" id="CHEBI:12834"/>
        <dbReference type="ChEBI" id="CHEBI:13757"/>
        <dbReference type="ChEBI" id="CHEBI:15378"/>
        <dbReference type="ChEBI" id="CHEBI:57783"/>
        <dbReference type="ChEBI" id="CHEBI:58349"/>
        <dbReference type="EC" id="1.3.1.74"/>
    </reaction>
    <physiologicalReaction direction="right-to-left" evidence="33">
        <dbReference type="Rhea" id="RHEA:13739"/>
    </physiologicalReaction>
</comment>
<dbReference type="SUPFAM" id="SSF51735">
    <property type="entry name" value="NAD(P)-binding Rossmann-fold domains"/>
    <property type="match status" value="1"/>
</dbReference>
<dbReference type="EC" id="1.3.1.74" evidence="5"/>
<comment type="catalytic activity">
    <reaction evidence="32">
        <text>13,14-dihydro-15-oxo-prostaglandin E1 + NADP(+) = 15-oxoprostaglandin E1 + NADPH + H(+)</text>
        <dbReference type="Rhea" id="RHEA:50584"/>
        <dbReference type="ChEBI" id="CHEBI:15378"/>
        <dbReference type="ChEBI" id="CHEBI:57401"/>
        <dbReference type="ChEBI" id="CHEBI:57783"/>
        <dbReference type="ChEBI" id="CHEBI:58349"/>
        <dbReference type="ChEBI" id="CHEBI:133408"/>
    </reaction>
    <physiologicalReaction direction="right-to-left" evidence="32">
        <dbReference type="Rhea" id="RHEA:50586"/>
    </physiologicalReaction>
</comment>
<name>A0A1B0GKZ5_LUTLO</name>
<dbReference type="SUPFAM" id="SSF50129">
    <property type="entry name" value="GroES-like"/>
    <property type="match status" value="2"/>
</dbReference>
<dbReference type="VEuPathDB" id="VectorBase:LLONM1_011089"/>
<dbReference type="Pfam" id="PF16884">
    <property type="entry name" value="ADH_N_2"/>
    <property type="match status" value="1"/>
</dbReference>
<dbReference type="InterPro" id="IPR011032">
    <property type="entry name" value="GroES-like_sf"/>
</dbReference>
<dbReference type="VEuPathDB" id="VectorBase:LLOJ009748"/>
<evidence type="ECO:0000256" key="20">
    <source>
        <dbReference type="ARBA" id="ARBA00047461"/>
    </source>
</evidence>
<evidence type="ECO:0000256" key="7">
    <source>
        <dbReference type="ARBA" id="ARBA00022490"/>
    </source>
</evidence>
<dbReference type="GO" id="GO:0006693">
    <property type="term" value="P:prostaglandin metabolic process"/>
    <property type="evidence" value="ECO:0007669"/>
    <property type="project" value="UniProtKB-KW"/>
</dbReference>
<comment type="subunit">
    <text evidence="3">Monomer or homodimer.</text>
</comment>
<dbReference type="EnsemblMetazoa" id="LLOJ009748-RA">
    <property type="protein sequence ID" value="LLOJ009748-PA"/>
    <property type="gene ID" value="LLOJ009748"/>
</dbReference>
<dbReference type="EMBL" id="AJWK01033976">
    <property type="status" value="NOT_ANNOTATED_CDS"/>
    <property type="molecule type" value="Genomic_DNA"/>
</dbReference>
<reference evidence="36" key="2">
    <citation type="journal article" date="2020" name="BMC">
        <title>Leishmania infection induces a limited differential gene expression in the sand fly midgut.</title>
        <authorList>
            <person name="Coutinho-Abreu I.V."/>
            <person name="Serafim T.D."/>
            <person name="Meneses C."/>
            <person name="Kamhawi S."/>
            <person name="Oliveira F."/>
            <person name="Valenzuela J.G."/>
        </authorList>
    </citation>
    <scope>NUCLEOTIDE SEQUENCE</scope>
    <source>
        <strain evidence="36">Jacobina</strain>
        <tissue evidence="36">Midgut</tissue>
    </source>
</reference>
<comment type="catalytic activity">
    <reaction evidence="22">
        <text>pentan-2-one + NADP(+) = (E)-pent-3-en-2-one + NADPH + H(+)</text>
        <dbReference type="Rhea" id="RHEA:50788"/>
        <dbReference type="ChEBI" id="CHEBI:15378"/>
        <dbReference type="ChEBI" id="CHEBI:16472"/>
        <dbReference type="ChEBI" id="CHEBI:57783"/>
        <dbReference type="ChEBI" id="CHEBI:58349"/>
        <dbReference type="ChEBI" id="CHEBI:145276"/>
    </reaction>
    <physiologicalReaction direction="right-to-left" evidence="22">
        <dbReference type="Rhea" id="RHEA:50790"/>
    </physiologicalReaction>
</comment>
<evidence type="ECO:0000256" key="24">
    <source>
        <dbReference type="ARBA" id="ARBA00047878"/>
    </source>
</evidence>
<dbReference type="FunFam" id="3.40.50.720:FF:000121">
    <property type="entry name" value="Prostaglandin reductase 2"/>
    <property type="match status" value="1"/>
</dbReference>
<reference evidence="37" key="3">
    <citation type="submission" date="2020-05" db="UniProtKB">
        <authorList>
            <consortium name="EnsemblMetazoa"/>
        </authorList>
    </citation>
    <scope>IDENTIFICATION</scope>
    <source>
        <strain evidence="37">Jacobina</strain>
    </source>
</reference>
<comment type="catalytic activity">
    <reaction evidence="31">
        <text>(5S,12S)-dihydroxy-(6E,10E,12E,14Z)-eicosatetraenoate + NADP(+) = 12-oxo-(5S)-hydroxy-(6E,8E,10E,14Z)-eicosatetraenoate + NADPH + H(+)</text>
        <dbReference type="Rhea" id="RHEA:51212"/>
        <dbReference type="ChEBI" id="CHEBI:15378"/>
        <dbReference type="ChEBI" id="CHEBI:57783"/>
        <dbReference type="ChEBI" id="CHEBI:58349"/>
        <dbReference type="ChEBI" id="CHEBI:133974"/>
        <dbReference type="ChEBI" id="CHEBI:133975"/>
    </reaction>
    <physiologicalReaction direction="left-to-right" evidence="31">
        <dbReference type="Rhea" id="RHEA:51213"/>
    </physiologicalReaction>
</comment>
<evidence type="ECO:0000256" key="15">
    <source>
        <dbReference type="ARBA" id="ARBA00023278"/>
    </source>
</evidence>
<evidence type="ECO:0000256" key="27">
    <source>
        <dbReference type="ARBA" id="ARBA00048290"/>
    </source>
</evidence>
<evidence type="ECO:0000256" key="16">
    <source>
        <dbReference type="ARBA" id="ARBA00031851"/>
    </source>
</evidence>
<keyword evidence="38" id="KW-1185">Reference proteome</keyword>
<comment type="similarity">
    <text evidence="2">Belongs to the NADP-dependent oxidoreductase L4BD family.</text>
</comment>
<evidence type="ECO:0000256" key="18">
    <source>
        <dbReference type="ARBA" id="ARBA00032297"/>
    </source>
</evidence>
<accession>A0A1B0GKZ5</accession>
<keyword evidence="9" id="KW-0597">Phosphoprotein</keyword>
<evidence type="ECO:0000256" key="9">
    <source>
        <dbReference type="ARBA" id="ARBA00022553"/>
    </source>
</evidence>
<dbReference type="InterPro" id="IPR041694">
    <property type="entry name" value="ADH_N_2"/>
</dbReference>
<dbReference type="Gene3D" id="3.40.50.720">
    <property type="entry name" value="NAD(P)-binding Rossmann-like Domain"/>
    <property type="match status" value="1"/>
</dbReference>
<evidence type="ECO:0000256" key="10">
    <source>
        <dbReference type="ARBA" id="ARBA00022832"/>
    </source>
</evidence>
<dbReference type="EMBL" id="GITU01006000">
    <property type="protein sequence ID" value="MBC1174703.1"/>
    <property type="molecule type" value="Transcribed_RNA"/>
</dbReference>
<dbReference type="InterPro" id="IPR020843">
    <property type="entry name" value="ER"/>
</dbReference>
<evidence type="ECO:0000256" key="6">
    <source>
        <dbReference type="ARBA" id="ARBA00020651"/>
    </source>
</evidence>
<evidence type="ECO:0000256" key="23">
    <source>
        <dbReference type="ARBA" id="ARBA00047871"/>
    </source>
</evidence>
<keyword evidence="11" id="KW-0521">NADP</keyword>
<evidence type="ECO:0000259" key="35">
    <source>
        <dbReference type="SMART" id="SM00829"/>
    </source>
</evidence>
<evidence type="ECO:0000313" key="36">
    <source>
        <dbReference type="EMBL" id="MBC1174703.1"/>
    </source>
</evidence>
<keyword evidence="7" id="KW-0963">Cytoplasm</keyword>
<comment type="subcellular location">
    <subcellularLocation>
        <location evidence="1">Cytoplasm</location>
    </subcellularLocation>
</comment>
<evidence type="ECO:0000256" key="3">
    <source>
        <dbReference type="ARBA" id="ARBA00011852"/>
    </source>
</evidence>
<comment type="catalytic activity">
    <reaction evidence="34">
        <text>hexanal + NADP(+) = (E)-hex-2-enal + NADPH + H(+)</text>
        <dbReference type="Rhea" id="RHEA:50776"/>
        <dbReference type="ChEBI" id="CHEBI:15378"/>
        <dbReference type="ChEBI" id="CHEBI:28913"/>
        <dbReference type="ChEBI" id="CHEBI:57783"/>
        <dbReference type="ChEBI" id="CHEBI:58349"/>
        <dbReference type="ChEBI" id="CHEBI:88528"/>
    </reaction>
    <physiologicalReaction direction="right-to-left" evidence="34">
        <dbReference type="Rhea" id="RHEA:50778"/>
    </physiologicalReaction>
</comment>
<evidence type="ECO:0000256" key="19">
    <source>
        <dbReference type="ARBA" id="ARBA00033119"/>
    </source>
</evidence>
<evidence type="ECO:0000256" key="22">
    <source>
        <dbReference type="ARBA" id="ARBA00047742"/>
    </source>
</evidence>
<evidence type="ECO:0000256" key="8">
    <source>
        <dbReference type="ARBA" id="ARBA00022501"/>
    </source>
</evidence>
<evidence type="ECO:0000313" key="37">
    <source>
        <dbReference type="EnsemblMetazoa" id="LLOJ009748-PA"/>
    </source>
</evidence>
<dbReference type="InterPro" id="IPR013149">
    <property type="entry name" value="ADH-like_C"/>
</dbReference>
<protein>
    <recommendedName>
        <fullName evidence="6">Prostaglandin reductase 1</fullName>
        <ecNumber evidence="4">1.3.1.48</ecNumber>
        <ecNumber evidence="5">1.3.1.74</ecNumber>
    </recommendedName>
    <alternativeName>
        <fullName evidence="19">15-oxoprostaglandin 13-reductase</fullName>
    </alternativeName>
    <alternativeName>
        <fullName evidence="17">Dithiolethione-inducible gene 1 protein</fullName>
    </alternativeName>
    <alternativeName>
        <fullName evidence="16">Leukotriene B4 12-hydroxydehydrogenase</fullName>
    </alternativeName>
    <alternativeName>
        <fullName evidence="18">NAD(P)H-dependent alkenal/one oxidoreductase</fullName>
    </alternativeName>
</protein>
<evidence type="ECO:0000256" key="13">
    <source>
        <dbReference type="ARBA" id="ARBA00023002"/>
    </source>
</evidence>
<keyword evidence="12" id="KW-0007">Acetylation</keyword>
<comment type="catalytic activity">
    <reaction evidence="24">
        <text>13,14-dihydro-15-oxo-prostaglandin F1alpha + NADP(+) = 15-oxoprostaglandin F1alpha + NADPH + H(+)</text>
        <dbReference type="Rhea" id="RHEA:50592"/>
        <dbReference type="ChEBI" id="CHEBI:15378"/>
        <dbReference type="ChEBI" id="CHEBI:57783"/>
        <dbReference type="ChEBI" id="CHEBI:58349"/>
        <dbReference type="ChEBI" id="CHEBI:79072"/>
        <dbReference type="ChEBI" id="CHEBI:133411"/>
    </reaction>
    <physiologicalReaction direction="right-to-left" evidence="24">
        <dbReference type="Rhea" id="RHEA:50594"/>
    </physiologicalReaction>
</comment>
<dbReference type="PANTHER" id="PTHR43205">
    <property type="entry name" value="PROSTAGLANDIN REDUCTASE"/>
    <property type="match status" value="1"/>
</dbReference>
<dbReference type="GO" id="GO:0047522">
    <property type="term" value="F:15-oxoprostaglandin 13-reductase [NAD(P)+] activity"/>
    <property type="evidence" value="ECO:0007669"/>
    <property type="project" value="UniProtKB-EC"/>
</dbReference>
<dbReference type="AlphaFoldDB" id="A0A1B0GKZ5"/>
<dbReference type="Gene3D" id="3.90.180.10">
    <property type="entry name" value="Medium-chain alcohol dehydrogenases, catalytic domain"/>
    <property type="match status" value="1"/>
</dbReference>
<evidence type="ECO:0000256" key="26">
    <source>
        <dbReference type="ARBA" id="ARBA00048066"/>
    </source>
</evidence>
<evidence type="ECO:0000256" key="33">
    <source>
        <dbReference type="ARBA" id="ARBA00049179"/>
    </source>
</evidence>
<dbReference type="CDD" id="cd08294">
    <property type="entry name" value="leukotriene_B4_DH_like"/>
    <property type="match status" value="1"/>
</dbReference>
<evidence type="ECO:0000256" key="11">
    <source>
        <dbReference type="ARBA" id="ARBA00022857"/>
    </source>
</evidence>
<evidence type="ECO:0000256" key="17">
    <source>
        <dbReference type="ARBA" id="ARBA00032255"/>
    </source>
</evidence>
<feature type="domain" description="Enoyl reductase (ER)" evidence="35">
    <location>
        <begin position="38"/>
        <end position="355"/>
    </location>
</feature>
<dbReference type="SMART" id="SM00829">
    <property type="entry name" value="PKS_ER"/>
    <property type="match status" value="1"/>
</dbReference>
<evidence type="ECO:0000256" key="14">
    <source>
        <dbReference type="ARBA" id="ARBA00023098"/>
    </source>
</evidence>
<dbReference type="EC" id="1.3.1.48" evidence="4"/>
<evidence type="ECO:0000256" key="29">
    <source>
        <dbReference type="ARBA" id="ARBA00048591"/>
    </source>
</evidence>
<dbReference type="GO" id="GO:0032440">
    <property type="term" value="F:2-alkenal reductase [NAD(P)H] activity"/>
    <property type="evidence" value="ECO:0007669"/>
    <property type="project" value="UniProtKB-EC"/>
</dbReference>
<keyword evidence="14" id="KW-0443">Lipid metabolism</keyword>
<keyword evidence="8" id="KW-0644">Prostaglandin metabolism</keyword>
<comment type="catalytic activity">
    <reaction evidence="23">
        <text>leukotriene B4 + NADP(+) = 12-oxo-leukotriene B4 + NADPH + H(+)</text>
        <dbReference type="Rhea" id="RHEA:50608"/>
        <dbReference type="ChEBI" id="CHEBI:15378"/>
        <dbReference type="ChEBI" id="CHEBI:57461"/>
        <dbReference type="ChEBI" id="CHEBI:57783"/>
        <dbReference type="ChEBI" id="CHEBI:58349"/>
        <dbReference type="ChEBI" id="CHEBI:133309"/>
    </reaction>
    <physiologicalReaction direction="left-to-right" evidence="23">
        <dbReference type="Rhea" id="RHEA:50609"/>
    </physiologicalReaction>
</comment>
<evidence type="ECO:0000256" key="30">
    <source>
        <dbReference type="ARBA" id="ARBA00048953"/>
    </source>
</evidence>
<keyword evidence="13" id="KW-0560">Oxidoreductase</keyword>
<evidence type="ECO:0000256" key="12">
    <source>
        <dbReference type="ARBA" id="ARBA00022990"/>
    </source>
</evidence>
<evidence type="ECO:0000256" key="1">
    <source>
        <dbReference type="ARBA" id="ARBA00004496"/>
    </source>
</evidence>
<comment type="catalytic activity">
    <reaction evidence="28">
        <text>4-hydroxynonanal + NADP(+) = (E)-4-hydroxynon-2-enal + NADPH + H(+)</text>
        <dbReference type="Rhea" id="RHEA:64736"/>
        <dbReference type="ChEBI" id="CHEBI:15378"/>
        <dbReference type="ChEBI" id="CHEBI:57783"/>
        <dbReference type="ChEBI" id="CHEBI:58349"/>
        <dbReference type="ChEBI" id="CHEBI:58968"/>
        <dbReference type="ChEBI" id="CHEBI:156112"/>
    </reaction>
    <physiologicalReaction direction="right-to-left" evidence="28">
        <dbReference type="Rhea" id="RHEA:64738"/>
    </physiologicalReaction>
</comment>
<dbReference type="InterPro" id="IPR045010">
    <property type="entry name" value="MDR_fam"/>
</dbReference>
<dbReference type="PANTHER" id="PTHR43205:SF7">
    <property type="entry name" value="PROSTAGLANDIN REDUCTASE 1"/>
    <property type="match status" value="1"/>
</dbReference>
<comment type="catalytic activity">
    <reaction evidence="20">
        <text>octanal + NADP(+) = (2E)-octenal + NADPH + H(+)</text>
        <dbReference type="Rhea" id="RHEA:50780"/>
        <dbReference type="ChEBI" id="CHEBI:15378"/>
        <dbReference type="ChEBI" id="CHEBI:17935"/>
        <dbReference type="ChEBI" id="CHEBI:57783"/>
        <dbReference type="ChEBI" id="CHEBI:58349"/>
        <dbReference type="ChEBI" id="CHEBI:61748"/>
    </reaction>
    <physiologicalReaction direction="right-to-left" evidence="20">
        <dbReference type="Rhea" id="RHEA:50782"/>
    </physiologicalReaction>
</comment>
<comment type="catalytic activity">
    <reaction evidence="21">
        <text>decanal + NADP(+) = (2E)-decenal + NADPH + H(+)</text>
        <dbReference type="Rhea" id="RHEA:50612"/>
        <dbReference type="ChEBI" id="CHEBI:15378"/>
        <dbReference type="ChEBI" id="CHEBI:31457"/>
        <dbReference type="ChEBI" id="CHEBI:57783"/>
        <dbReference type="ChEBI" id="CHEBI:58349"/>
        <dbReference type="ChEBI" id="CHEBI:133455"/>
    </reaction>
    <physiologicalReaction direction="right-to-left" evidence="21">
        <dbReference type="Rhea" id="RHEA:50614"/>
    </physiologicalReaction>
</comment>
<evidence type="ECO:0000256" key="2">
    <source>
        <dbReference type="ARBA" id="ARBA00010460"/>
    </source>
</evidence>
<keyword evidence="10" id="KW-0276">Fatty acid metabolism</keyword>
<evidence type="ECO:0000256" key="28">
    <source>
        <dbReference type="ARBA" id="ARBA00048387"/>
    </source>
</evidence>
<dbReference type="InterPro" id="IPR014190">
    <property type="entry name" value="PTGR1"/>
</dbReference>
<organism evidence="37 38">
    <name type="scientific">Lutzomyia longipalpis</name>
    <name type="common">Sand fly</name>
    <dbReference type="NCBI Taxonomy" id="7200"/>
    <lineage>
        <taxon>Eukaryota</taxon>
        <taxon>Metazoa</taxon>
        <taxon>Ecdysozoa</taxon>
        <taxon>Arthropoda</taxon>
        <taxon>Hexapoda</taxon>
        <taxon>Insecta</taxon>
        <taxon>Pterygota</taxon>
        <taxon>Neoptera</taxon>
        <taxon>Endopterygota</taxon>
        <taxon>Diptera</taxon>
        <taxon>Nematocera</taxon>
        <taxon>Psychodoidea</taxon>
        <taxon>Psychodidae</taxon>
        <taxon>Lutzomyia</taxon>
        <taxon>Lutzomyia</taxon>
    </lineage>
</organism>
<keyword evidence="15" id="KW-0379">Hydroxylation</keyword>
<evidence type="ECO:0000256" key="32">
    <source>
        <dbReference type="ARBA" id="ARBA00049070"/>
    </source>
</evidence>
<evidence type="ECO:0000256" key="25">
    <source>
        <dbReference type="ARBA" id="ARBA00047903"/>
    </source>
</evidence>
<comment type="catalytic activity">
    <reaction evidence="30">
        <text>6-trans-leukotriene B4 + NADP(+) = 12-oxo-(5S)-hydroxy-(6E,8E,10E,14Z)-eicosatetraenoate + NADPH + H(+)</text>
        <dbReference type="Rhea" id="RHEA:51204"/>
        <dbReference type="ChEBI" id="CHEBI:15378"/>
        <dbReference type="ChEBI" id="CHEBI:57783"/>
        <dbReference type="ChEBI" id="CHEBI:58349"/>
        <dbReference type="ChEBI" id="CHEBI:90723"/>
        <dbReference type="ChEBI" id="CHEBI:133974"/>
    </reaction>
    <physiologicalReaction direction="left-to-right" evidence="30">
        <dbReference type="Rhea" id="RHEA:51205"/>
    </physiologicalReaction>
</comment>
<evidence type="ECO:0000256" key="31">
    <source>
        <dbReference type="ARBA" id="ARBA00049068"/>
    </source>
</evidence>
<dbReference type="GO" id="GO:0005737">
    <property type="term" value="C:cytoplasm"/>
    <property type="evidence" value="ECO:0007669"/>
    <property type="project" value="UniProtKB-SubCell"/>
</dbReference>
<dbReference type="InterPro" id="IPR036291">
    <property type="entry name" value="NAD(P)-bd_dom_sf"/>
</dbReference>
<evidence type="ECO:0000256" key="34">
    <source>
        <dbReference type="ARBA" id="ARBA00049368"/>
    </source>
</evidence>
<evidence type="ECO:0000256" key="21">
    <source>
        <dbReference type="ARBA" id="ARBA00047617"/>
    </source>
</evidence>
<dbReference type="Pfam" id="PF00107">
    <property type="entry name" value="ADH_zinc_N"/>
    <property type="match status" value="1"/>
</dbReference>
<comment type="catalytic activity">
    <reaction evidence="27">
        <text>13,14-dihydro-15-oxo-PGF2alpha + NADP(+) = 15-oxoprostaglandin F2alpha + NADPH + H(+)</text>
        <dbReference type="Rhea" id="RHEA:50588"/>
        <dbReference type="ChEBI" id="CHEBI:15378"/>
        <dbReference type="ChEBI" id="CHEBI:57783"/>
        <dbReference type="ChEBI" id="CHEBI:58349"/>
        <dbReference type="ChEBI" id="CHEBI:133374"/>
        <dbReference type="ChEBI" id="CHEBI:133409"/>
    </reaction>
    <physiologicalReaction direction="right-to-left" evidence="27">
        <dbReference type="Rhea" id="RHEA:50590"/>
    </physiologicalReaction>
</comment>
<comment type="catalytic activity">
    <reaction evidence="26">
        <text>nonan-2-one + NADP(+) = (3E)-nonen-2-one + NADPH + H(+)</text>
        <dbReference type="Rhea" id="RHEA:50616"/>
        <dbReference type="ChEBI" id="CHEBI:15378"/>
        <dbReference type="ChEBI" id="CHEBI:57783"/>
        <dbReference type="ChEBI" id="CHEBI:58349"/>
        <dbReference type="ChEBI" id="CHEBI:77927"/>
        <dbReference type="ChEBI" id="CHEBI:133457"/>
    </reaction>
    <physiologicalReaction direction="right-to-left" evidence="26">
        <dbReference type="Rhea" id="RHEA:50618"/>
    </physiologicalReaction>
</comment>
<dbReference type="Proteomes" id="UP000092461">
    <property type="component" value="Unassembled WGS sequence"/>
</dbReference>
<evidence type="ECO:0000256" key="5">
    <source>
        <dbReference type="ARBA" id="ARBA00012410"/>
    </source>
</evidence>
<comment type="catalytic activity">
    <reaction evidence="29">
        <text>20-hydroxy-leukotriene B4 + NADP(+) = 12-oxo-20-hydroxy-leukotriene B4 + NADPH + H(+)</text>
        <dbReference type="Rhea" id="RHEA:51208"/>
        <dbReference type="ChEBI" id="CHEBI:15378"/>
        <dbReference type="ChEBI" id="CHEBI:57460"/>
        <dbReference type="ChEBI" id="CHEBI:57783"/>
        <dbReference type="ChEBI" id="CHEBI:58349"/>
        <dbReference type="ChEBI" id="CHEBI:133346"/>
    </reaction>
    <physiologicalReaction direction="left-to-right" evidence="29">
        <dbReference type="Rhea" id="RHEA:51209"/>
    </physiologicalReaction>
</comment>
<reference evidence="38" key="1">
    <citation type="submission" date="2012-05" db="EMBL/GenBank/DDBJ databases">
        <title>Whole Genome Assembly of Lutzomyia longipalpis.</title>
        <authorList>
            <person name="Richards S."/>
            <person name="Qu C."/>
            <person name="Dillon R."/>
            <person name="Worley K."/>
            <person name="Scherer S."/>
            <person name="Batterton M."/>
            <person name="Taylor A."/>
            <person name="Hawes A."/>
            <person name="Hernandez B."/>
            <person name="Kovar C."/>
            <person name="Mandapat C."/>
            <person name="Pham C."/>
            <person name="Qu C."/>
            <person name="Jing C."/>
            <person name="Bess C."/>
            <person name="Bandaranaike D."/>
            <person name="Ngo D."/>
            <person name="Ongeri F."/>
            <person name="Arias F."/>
            <person name="Lara F."/>
            <person name="Weissenberger G."/>
            <person name="Kamau G."/>
            <person name="Han H."/>
            <person name="Shen H."/>
            <person name="Dinh H."/>
            <person name="Khalil I."/>
            <person name="Jones J."/>
            <person name="Shafer J."/>
            <person name="Jayaseelan J."/>
            <person name="Quiroz J."/>
            <person name="Blankenburg K."/>
            <person name="Nguyen L."/>
            <person name="Jackson L."/>
            <person name="Francisco L."/>
            <person name="Tang L.-Y."/>
            <person name="Pu L.-L."/>
            <person name="Perales L."/>
            <person name="Lorensuhewa L."/>
            <person name="Munidasa M."/>
            <person name="Coyle M."/>
            <person name="Taylor M."/>
            <person name="Puazo M."/>
            <person name="Firestine M."/>
            <person name="Scheel M."/>
            <person name="Javaid M."/>
            <person name="Wang M."/>
            <person name="Li M."/>
            <person name="Tabassum N."/>
            <person name="Saada N."/>
            <person name="Osuji N."/>
            <person name="Aqrawi P."/>
            <person name="Fu Q."/>
            <person name="Thornton R."/>
            <person name="Raj R."/>
            <person name="Goodspeed R."/>
            <person name="Mata R."/>
            <person name="Najjar R."/>
            <person name="Gubbala S."/>
            <person name="Lee S."/>
            <person name="Denson S."/>
            <person name="Patil S."/>
            <person name="Macmil S."/>
            <person name="Qi S."/>
            <person name="Matskevitch T."/>
            <person name="Palculict T."/>
            <person name="Mathew T."/>
            <person name="Vee V."/>
            <person name="Velamala V."/>
            <person name="Korchina V."/>
            <person name="Cai W."/>
            <person name="Liu W."/>
            <person name="Dai W."/>
            <person name="Zou X."/>
            <person name="Zhu Y."/>
            <person name="Zhang Y."/>
            <person name="Wu Y.-Q."/>
            <person name="Xin Y."/>
            <person name="Nazarath L."/>
            <person name="Kovar C."/>
            <person name="Han Y."/>
            <person name="Muzny D."/>
            <person name="Gibbs R."/>
        </authorList>
    </citation>
    <scope>NUCLEOTIDE SEQUENCE [LARGE SCALE GENOMIC DNA]</scope>
    <source>
        <strain evidence="38">Jacobina</strain>
    </source>
</reference>
<sequence>MTRLFRPLSITVKSYVRFYSNQLAMQSRVFKYARRFEGLPKITDFELKTEELKALEENEILCEGRFWSVDPYMRVYVERHPLGITMIGGQVAKVIESKHPKYPLNSWIFAYFGWSTHNIINPDKAPEEAQFRSLPELGTLSPSLALGNLGMPGNTAYFGLLELCHPKPNETVVVSGAAGAVGSAVGQIAKIKGCRVVGIAGGPEKCSWLTKEMGFDAAIDYKSQDVRKALKETAPKGVDCYFDNVGGEISSAVIRHMNLHGRIAVCGAISSYNDDVKNWPKVPHLQPEFVFKQLKMEGFIVTRWLHRWMEGILQIKQWMKEGKIKSPETFTDGFENLPQALIEMLQGKNVGKAIVRAKI</sequence>
<evidence type="ECO:0000256" key="4">
    <source>
        <dbReference type="ARBA" id="ARBA00011981"/>
    </source>
</evidence>
<comment type="catalytic activity">
    <reaction evidence="25">
        <text>dodecanal + NADP(+) = (2E)-dodecenal + NADPH + H(+)</text>
        <dbReference type="Rhea" id="RHEA:50784"/>
        <dbReference type="ChEBI" id="CHEBI:15378"/>
        <dbReference type="ChEBI" id="CHEBI:27836"/>
        <dbReference type="ChEBI" id="CHEBI:57783"/>
        <dbReference type="ChEBI" id="CHEBI:58349"/>
        <dbReference type="ChEBI" id="CHEBI:133741"/>
    </reaction>
    <physiologicalReaction direction="right-to-left" evidence="25">
        <dbReference type="Rhea" id="RHEA:50786"/>
    </physiologicalReaction>
</comment>
<evidence type="ECO:0000313" key="38">
    <source>
        <dbReference type="Proteomes" id="UP000092461"/>
    </source>
</evidence>
<proteinExistence type="inferred from homology"/>